<dbReference type="InterPro" id="IPR023088">
    <property type="entry name" value="PDEase"/>
</dbReference>
<evidence type="ECO:0000313" key="7">
    <source>
        <dbReference type="Proteomes" id="UP000815325"/>
    </source>
</evidence>
<feature type="region of interest" description="Disordered" evidence="4">
    <location>
        <begin position="53"/>
        <end position="93"/>
    </location>
</feature>
<evidence type="ECO:0000259" key="5">
    <source>
        <dbReference type="PROSITE" id="PS51845"/>
    </source>
</evidence>
<dbReference type="Pfam" id="PF00233">
    <property type="entry name" value="PDEase_I"/>
    <property type="match status" value="2"/>
</dbReference>
<keyword evidence="2 3" id="KW-0378">Hydrolase</keyword>
<accession>A0ABQ7G208</accession>
<feature type="compositionally biased region" description="Polar residues" evidence="4">
    <location>
        <begin position="417"/>
        <end position="432"/>
    </location>
</feature>
<dbReference type="InterPro" id="IPR036971">
    <property type="entry name" value="PDEase_catalytic_dom_sf"/>
</dbReference>
<keyword evidence="1 3" id="KW-0479">Metal-binding</keyword>
<dbReference type="EC" id="3.1.4.-" evidence="3"/>
<reference evidence="6" key="1">
    <citation type="submission" date="2017-08" db="EMBL/GenBank/DDBJ databases">
        <authorList>
            <person name="Polle J.E."/>
            <person name="Barry K."/>
            <person name="Cushman J."/>
            <person name="Schmutz J."/>
            <person name="Tran D."/>
            <person name="Hathwaick L.T."/>
            <person name="Yim W.C."/>
            <person name="Jenkins J."/>
            <person name="Mckie-Krisberg Z.M."/>
            <person name="Prochnik S."/>
            <person name="Lindquist E."/>
            <person name="Dockter R.B."/>
            <person name="Adam C."/>
            <person name="Molina H."/>
            <person name="Bunkerborg J."/>
            <person name="Jin E."/>
            <person name="Buchheim M."/>
            <person name="Magnuson J."/>
        </authorList>
    </citation>
    <scope>NUCLEOTIDE SEQUENCE</scope>
    <source>
        <strain evidence="6">CCAP 19/18</strain>
    </source>
</reference>
<evidence type="ECO:0000256" key="2">
    <source>
        <dbReference type="ARBA" id="ARBA00022801"/>
    </source>
</evidence>
<comment type="similarity">
    <text evidence="3">Belongs to the cyclic nucleotide phosphodiesterase family.</text>
</comment>
<comment type="caution">
    <text evidence="6">The sequence shown here is derived from an EMBL/GenBank/DDBJ whole genome shotgun (WGS) entry which is preliminary data.</text>
</comment>
<evidence type="ECO:0000313" key="6">
    <source>
        <dbReference type="EMBL" id="KAF5828638.1"/>
    </source>
</evidence>
<proteinExistence type="inferred from homology"/>
<protein>
    <recommendedName>
        <fullName evidence="3">Phosphodiesterase</fullName>
        <ecNumber evidence="3">3.1.4.-</ecNumber>
    </recommendedName>
</protein>
<evidence type="ECO:0000256" key="3">
    <source>
        <dbReference type="RuleBase" id="RU363067"/>
    </source>
</evidence>
<organism evidence="6 7">
    <name type="scientific">Dunaliella salina</name>
    <name type="common">Green alga</name>
    <name type="synonym">Protococcus salinus</name>
    <dbReference type="NCBI Taxonomy" id="3046"/>
    <lineage>
        <taxon>Eukaryota</taxon>
        <taxon>Viridiplantae</taxon>
        <taxon>Chlorophyta</taxon>
        <taxon>core chlorophytes</taxon>
        <taxon>Chlorophyceae</taxon>
        <taxon>CS clade</taxon>
        <taxon>Chlamydomonadales</taxon>
        <taxon>Dunaliellaceae</taxon>
        <taxon>Dunaliella</taxon>
    </lineage>
</organism>
<dbReference type="PROSITE" id="PS51845">
    <property type="entry name" value="PDEASE_I_2"/>
    <property type="match status" value="1"/>
</dbReference>
<evidence type="ECO:0000256" key="4">
    <source>
        <dbReference type="SAM" id="MobiDB-lite"/>
    </source>
</evidence>
<dbReference type="InterPro" id="IPR002073">
    <property type="entry name" value="PDEase_catalytic_dom"/>
</dbReference>
<dbReference type="InterPro" id="IPR003607">
    <property type="entry name" value="HD/PDEase_dom"/>
</dbReference>
<feature type="compositionally biased region" description="Basic and acidic residues" evidence="4">
    <location>
        <begin position="71"/>
        <end position="93"/>
    </location>
</feature>
<feature type="region of interest" description="Disordered" evidence="4">
    <location>
        <begin position="417"/>
        <end position="450"/>
    </location>
</feature>
<sequence length="563" mass="62190">MLPTSHTSYSMTSNAPIGSRSGRKSIVFDSAFCGTLNSIPTAASAWVTSLGRGWSGRSTSPANSPGISRRSSQEAWDHVRPRIAAEKRKSDPDGSFELHKAGRLFKSASFRMLDARKDERQEQEQELPLQPQQWQQEHDLEAETVETFRPSRLELRVPLMDEVNRLLAQADTSFFFDTFVLNDATSGHALSVLGFFLLNRTGMASTFRMSLPRLARFLRKIEAGMKEVPYHNAVHVADVLQTLHAMSNLGGLSSAIADPLFMLSAYLAAIIHDFEHQGLTNAFLIATESPLAMRYNDNAPLEQHHLSSAFSVLKEQDPTPSLPKPEYLRLRKVVIDMVLATDMGPGAVSPGPVACAWSTWMCAHQWVAKHMDFYCRISTLAALVSANSLPSKPSSRHSNPSPLLVSPFSRVTTQSLGMRRSNTPSLLSPESSITHKGESPEVTSNSSSSGSLVLDESKKVLLLQVALKCADLGHMAESWDVHLRWVSKLQEEFFQQGDQEKALDLPVSPLCDRDHPAVSKSQEGFINFVVSPLFQAYVTVLPEAQPMLQTIEANGRHWAEQSA</sequence>
<feature type="compositionally biased region" description="Polar residues" evidence="4">
    <location>
        <begin position="56"/>
        <end position="70"/>
    </location>
</feature>
<comment type="cofactor">
    <cofactor evidence="3">
        <name>a divalent metal cation</name>
        <dbReference type="ChEBI" id="CHEBI:60240"/>
    </cofactor>
    <text evidence="3">Binds 2 divalent metal cations per subunit. Site 1 may preferentially bind zinc ions, while site 2 has a preference for magnesium and/or manganese ions.</text>
</comment>
<keyword evidence="7" id="KW-1185">Reference proteome</keyword>
<feature type="compositionally biased region" description="Polar residues" evidence="4">
    <location>
        <begin position="1"/>
        <end position="16"/>
    </location>
</feature>
<feature type="region of interest" description="Disordered" evidence="4">
    <location>
        <begin position="1"/>
        <end position="20"/>
    </location>
</feature>
<dbReference type="PROSITE" id="PS00126">
    <property type="entry name" value="PDEASE_I_1"/>
    <property type="match status" value="1"/>
</dbReference>
<name>A0ABQ7G208_DUNSA</name>
<dbReference type="Proteomes" id="UP000815325">
    <property type="component" value="Unassembled WGS sequence"/>
</dbReference>
<dbReference type="SUPFAM" id="SSF109604">
    <property type="entry name" value="HD-domain/PDEase-like"/>
    <property type="match status" value="1"/>
</dbReference>
<gene>
    <name evidence="6" type="ORF">DUNSADRAFT_17295</name>
</gene>
<dbReference type="EMBL" id="MU070268">
    <property type="protein sequence ID" value="KAF5828638.1"/>
    <property type="molecule type" value="Genomic_DNA"/>
</dbReference>
<feature type="compositionally biased region" description="Low complexity" evidence="4">
    <location>
        <begin position="440"/>
        <end position="450"/>
    </location>
</feature>
<dbReference type="CDD" id="cd00077">
    <property type="entry name" value="HDc"/>
    <property type="match status" value="1"/>
</dbReference>
<dbReference type="PANTHER" id="PTHR11347">
    <property type="entry name" value="CYCLIC NUCLEOTIDE PHOSPHODIESTERASE"/>
    <property type="match status" value="1"/>
</dbReference>
<feature type="domain" description="PDEase" evidence="5">
    <location>
        <begin position="152"/>
        <end position="563"/>
    </location>
</feature>
<dbReference type="PRINTS" id="PR00387">
    <property type="entry name" value="PDIESTERASE1"/>
</dbReference>
<dbReference type="InterPro" id="IPR023174">
    <property type="entry name" value="PDEase_CS"/>
</dbReference>
<dbReference type="Gene3D" id="1.10.1300.10">
    <property type="entry name" value="3'5'-cyclic nucleotide phosphodiesterase, catalytic domain"/>
    <property type="match status" value="2"/>
</dbReference>
<evidence type="ECO:0000256" key="1">
    <source>
        <dbReference type="ARBA" id="ARBA00022723"/>
    </source>
</evidence>